<evidence type="ECO:0000259" key="3">
    <source>
        <dbReference type="Pfam" id="PF00483"/>
    </source>
</evidence>
<dbReference type="CDD" id="cd06422">
    <property type="entry name" value="NTP_transferase_like_1"/>
    <property type="match status" value="1"/>
</dbReference>
<gene>
    <name evidence="4" type="ORF">GGD90_000114</name>
</gene>
<dbReference type="OrthoDB" id="9788272at2"/>
<organism evidence="4 5">
    <name type="scientific">Rhodocyclus tenuis</name>
    <name type="common">Rhodospirillum tenue</name>
    <dbReference type="NCBI Taxonomy" id="1066"/>
    <lineage>
        <taxon>Bacteria</taxon>
        <taxon>Pseudomonadati</taxon>
        <taxon>Pseudomonadota</taxon>
        <taxon>Betaproteobacteria</taxon>
        <taxon>Rhodocyclales</taxon>
        <taxon>Rhodocyclaceae</taxon>
        <taxon>Rhodocyclus</taxon>
    </lineage>
</organism>
<dbReference type="PANTHER" id="PTHR43584:SF8">
    <property type="entry name" value="N-ACETYLMURAMATE ALPHA-1-PHOSPHATE URIDYLYLTRANSFERASE"/>
    <property type="match status" value="1"/>
</dbReference>
<dbReference type="InterPro" id="IPR029044">
    <property type="entry name" value="Nucleotide-diphossugar_trans"/>
</dbReference>
<reference evidence="4 5" key="1">
    <citation type="submission" date="2020-08" db="EMBL/GenBank/DDBJ databases">
        <title>Genome sequencing of Purple Non-Sulfur Bacteria from various extreme environments.</title>
        <authorList>
            <person name="Mayer M."/>
        </authorList>
    </citation>
    <scope>NUCLEOTIDE SEQUENCE [LARGE SCALE GENOMIC DNA]</scope>
    <source>
        <strain evidence="4 5">2761</strain>
    </source>
</reference>
<feature type="domain" description="Nucleotidyl transferase" evidence="3">
    <location>
        <begin position="2"/>
        <end position="118"/>
    </location>
</feature>
<name>A0A840G1E6_RHOTE</name>
<proteinExistence type="predicted"/>
<dbReference type="RefSeq" id="WP_153117072.1">
    <property type="nucleotide sequence ID" value="NZ_JACIGE010000001.1"/>
</dbReference>
<dbReference type="GO" id="GO:0016779">
    <property type="term" value="F:nucleotidyltransferase activity"/>
    <property type="evidence" value="ECO:0007669"/>
    <property type="project" value="UniProtKB-KW"/>
</dbReference>
<keyword evidence="2 4" id="KW-0548">Nucleotidyltransferase</keyword>
<dbReference type="EMBL" id="JACIGE010000001">
    <property type="protein sequence ID" value="MBB4245765.1"/>
    <property type="molecule type" value="Genomic_DNA"/>
</dbReference>
<keyword evidence="1 4" id="KW-0808">Transferase</keyword>
<dbReference type="SUPFAM" id="SSF53448">
    <property type="entry name" value="Nucleotide-diphospho-sugar transferases"/>
    <property type="match status" value="1"/>
</dbReference>
<dbReference type="PANTHER" id="PTHR43584">
    <property type="entry name" value="NUCLEOTIDYL TRANSFERASE"/>
    <property type="match status" value="1"/>
</dbReference>
<dbReference type="Proteomes" id="UP000587070">
    <property type="component" value="Unassembled WGS sequence"/>
</dbReference>
<accession>A0A840G1E6</accession>
<dbReference type="AlphaFoldDB" id="A0A840G1E6"/>
<comment type="caution">
    <text evidence="4">The sequence shown here is derived from an EMBL/GenBank/DDBJ whole genome shotgun (WGS) entry which is preliminary data.</text>
</comment>
<dbReference type="Gene3D" id="3.90.550.10">
    <property type="entry name" value="Spore Coat Polysaccharide Biosynthesis Protein SpsA, Chain A"/>
    <property type="match status" value="1"/>
</dbReference>
<keyword evidence="5" id="KW-1185">Reference proteome</keyword>
<dbReference type="Pfam" id="PF00483">
    <property type="entry name" value="NTP_transferase"/>
    <property type="match status" value="1"/>
</dbReference>
<dbReference type="EC" id="2.7.7.-" evidence="4"/>
<protein>
    <submittedName>
        <fullName evidence="4">MurNAc alpha-1-phosphate uridylyltransferase</fullName>
        <ecNumber evidence="4">2.7.7.-</ecNumber>
    </submittedName>
</protein>
<evidence type="ECO:0000313" key="5">
    <source>
        <dbReference type="Proteomes" id="UP000587070"/>
    </source>
</evidence>
<dbReference type="NCBIfam" id="NF045761">
    <property type="entry name" value="NAMPUrTaseMurU"/>
    <property type="match status" value="1"/>
</dbReference>
<dbReference type="InterPro" id="IPR054790">
    <property type="entry name" value="MurU"/>
</dbReference>
<dbReference type="InterPro" id="IPR005835">
    <property type="entry name" value="NTP_transferase_dom"/>
</dbReference>
<evidence type="ECO:0000256" key="1">
    <source>
        <dbReference type="ARBA" id="ARBA00022679"/>
    </source>
</evidence>
<evidence type="ECO:0000256" key="2">
    <source>
        <dbReference type="ARBA" id="ARBA00022695"/>
    </source>
</evidence>
<evidence type="ECO:0000313" key="4">
    <source>
        <dbReference type="EMBL" id="MBB4245765.1"/>
    </source>
</evidence>
<dbReference type="InterPro" id="IPR050065">
    <property type="entry name" value="GlmU-like"/>
</dbReference>
<sequence length="257" mass="26788">MKTLIFAAGRGERMRPLTDTTPKPLLVAGGKPLIVWHLERLAAAGLTEVVINCAHLADKLEAALGDGSAFGVAIRWSREPAGALETAGGIAWALPLLGAEPFLVINGDVWCDWDVARAPAIGNALATRGHDAHLLMVDNPQQHPGGDFLLADKALRFARDAAPTLRASDRGTTAETLLPAAPGTLTYAGIGVFSPALVSGVERGAVMKLRPLLDAAIAAGRLGGERHTGRWVDVGTPERLAELDRALRTSLASAAGA</sequence>